<reference evidence="3 4" key="1">
    <citation type="submission" date="2023-07" db="EMBL/GenBank/DDBJ databases">
        <title>Genomic Encyclopedia of Type Strains, Phase IV (KMG-IV): sequencing the most valuable type-strain genomes for metagenomic binning, comparative biology and taxonomic classification.</title>
        <authorList>
            <person name="Goeker M."/>
        </authorList>
    </citation>
    <scope>NUCLEOTIDE SEQUENCE [LARGE SCALE GENOMIC DNA]</scope>
    <source>
        <strain evidence="3 4">DSM 102814</strain>
    </source>
</reference>
<accession>A0ABU1K516</accession>
<dbReference type="EMBL" id="JAVDQA010000001">
    <property type="protein sequence ID" value="MDR6300102.1"/>
    <property type="molecule type" value="Genomic_DNA"/>
</dbReference>
<protein>
    <recommendedName>
        <fullName evidence="2">Outer membrane protein beta-barrel domain-containing protein</fullName>
    </recommendedName>
</protein>
<feature type="domain" description="Outer membrane protein beta-barrel" evidence="2">
    <location>
        <begin position="28"/>
        <end position="217"/>
    </location>
</feature>
<evidence type="ECO:0000313" key="4">
    <source>
        <dbReference type="Proteomes" id="UP001257659"/>
    </source>
</evidence>
<organism evidence="3 4">
    <name type="scientific">Mesonia maritima</name>
    <dbReference type="NCBI Taxonomy" id="1793873"/>
    <lineage>
        <taxon>Bacteria</taxon>
        <taxon>Pseudomonadati</taxon>
        <taxon>Bacteroidota</taxon>
        <taxon>Flavobacteriia</taxon>
        <taxon>Flavobacteriales</taxon>
        <taxon>Flavobacteriaceae</taxon>
        <taxon>Mesonia</taxon>
    </lineage>
</organism>
<proteinExistence type="predicted"/>
<dbReference type="Pfam" id="PF13568">
    <property type="entry name" value="OMP_b-brl_2"/>
    <property type="match status" value="1"/>
</dbReference>
<dbReference type="Proteomes" id="UP001257659">
    <property type="component" value="Unassembled WGS sequence"/>
</dbReference>
<keyword evidence="4" id="KW-1185">Reference proteome</keyword>
<name>A0ABU1K516_9FLAO</name>
<evidence type="ECO:0000313" key="3">
    <source>
        <dbReference type="EMBL" id="MDR6300102.1"/>
    </source>
</evidence>
<evidence type="ECO:0000256" key="1">
    <source>
        <dbReference type="SAM" id="SignalP"/>
    </source>
</evidence>
<dbReference type="InterPro" id="IPR025665">
    <property type="entry name" value="Beta-barrel_OMP_2"/>
</dbReference>
<gene>
    <name evidence="3" type="ORF">GGR31_000718</name>
</gene>
<feature type="signal peptide" evidence="1">
    <location>
        <begin position="1"/>
        <end position="20"/>
    </location>
</feature>
<evidence type="ECO:0000259" key="2">
    <source>
        <dbReference type="Pfam" id="PF13568"/>
    </source>
</evidence>
<keyword evidence="1" id="KW-0732">Signal</keyword>
<sequence length="242" mass="28126">MKKYICFAFIFYLSSLPCFSQIEAENEQNESIVVGTTKIDSLYREDQFYLGFTFNLLVNKPRGVDQSGFSGGMHLGFIRDMPINKKRTLAFGAGLGTSINSFGYDLLLTKDAQNTTEFQVIDEDINYDTNRHTIYLAEVPLQFRWRNSTPTSHKFWRIYAGVRLGYIYYFKANYKNSGEQIKLRDIPELNKWRTGLTFTFGYNTFNFHVYYSLNEFFDGTIKNSTESVGLNTIKVGFMFYIL</sequence>
<comment type="caution">
    <text evidence="3">The sequence shown here is derived from an EMBL/GenBank/DDBJ whole genome shotgun (WGS) entry which is preliminary data.</text>
</comment>
<feature type="chain" id="PRO_5046510420" description="Outer membrane protein beta-barrel domain-containing protein" evidence="1">
    <location>
        <begin position="21"/>
        <end position="242"/>
    </location>
</feature>
<dbReference type="RefSeq" id="WP_309727011.1">
    <property type="nucleotide sequence ID" value="NZ_JAVDQA010000001.1"/>
</dbReference>